<gene>
    <name evidence="1" type="ORF">L210DRAFT_3645162</name>
</gene>
<keyword evidence="2" id="KW-1185">Reference proteome</keyword>
<organism evidence="1 2">
    <name type="scientific">Boletus edulis BED1</name>
    <dbReference type="NCBI Taxonomy" id="1328754"/>
    <lineage>
        <taxon>Eukaryota</taxon>
        <taxon>Fungi</taxon>
        <taxon>Dikarya</taxon>
        <taxon>Basidiomycota</taxon>
        <taxon>Agaricomycotina</taxon>
        <taxon>Agaricomycetes</taxon>
        <taxon>Agaricomycetidae</taxon>
        <taxon>Boletales</taxon>
        <taxon>Boletineae</taxon>
        <taxon>Boletaceae</taxon>
        <taxon>Boletoideae</taxon>
        <taxon>Boletus</taxon>
    </lineage>
</organism>
<proteinExistence type="predicted"/>
<dbReference type="Proteomes" id="UP001194468">
    <property type="component" value="Unassembled WGS sequence"/>
</dbReference>
<reference evidence="1" key="1">
    <citation type="submission" date="2019-10" db="EMBL/GenBank/DDBJ databases">
        <authorList>
            <consortium name="DOE Joint Genome Institute"/>
            <person name="Kuo A."/>
            <person name="Miyauchi S."/>
            <person name="Kiss E."/>
            <person name="Drula E."/>
            <person name="Kohler A."/>
            <person name="Sanchez-Garcia M."/>
            <person name="Andreopoulos B."/>
            <person name="Barry K.W."/>
            <person name="Bonito G."/>
            <person name="Buee M."/>
            <person name="Carver A."/>
            <person name="Chen C."/>
            <person name="Cichocki N."/>
            <person name="Clum A."/>
            <person name="Culley D."/>
            <person name="Crous P.W."/>
            <person name="Fauchery L."/>
            <person name="Girlanda M."/>
            <person name="Hayes R."/>
            <person name="Keri Z."/>
            <person name="LaButti K."/>
            <person name="Lipzen A."/>
            <person name="Lombard V."/>
            <person name="Magnuson J."/>
            <person name="Maillard F."/>
            <person name="Morin E."/>
            <person name="Murat C."/>
            <person name="Nolan M."/>
            <person name="Ohm R."/>
            <person name="Pangilinan J."/>
            <person name="Pereira M."/>
            <person name="Perotto S."/>
            <person name="Peter M."/>
            <person name="Riley R."/>
            <person name="Sitrit Y."/>
            <person name="Stielow B."/>
            <person name="Szollosi G."/>
            <person name="Zifcakova L."/>
            <person name="Stursova M."/>
            <person name="Spatafora J.W."/>
            <person name="Tedersoo L."/>
            <person name="Vaario L.-M."/>
            <person name="Yamada A."/>
            <person name="Yan M."/>
            <person name="Wang P."/>
            <person name="Xu J."/>
            <person name="Bruns T."/>
            <person name="Baldrian P."/>
            <person name="Vilgalys R."/>
            <person name="Henrissat B."/>
            <person name="Grigoriev I.V."/>
            <person name="Hibbett D."/>
            <person name="Nagy L.G."/>
            <person name="Martin F.M."/>
        </authorList>
    </citation>
    <scope>NUCLEOTIDE SEQUENCE</scope>
    <source>
        <strain evidence="1">BED1</strain>
    </source>
</reference>
<name>A0AAD4GG90_BOLED</name>
<accession>A0AAD4GG90</accession>
<dbReference type="EMBL" id="WHUW01000011">
    <property type="protein sequence ID" value="KAF8440927.1"/>
    <property type="molecule type" value="Genomic_DNA"/>
</dbReference>
<comment type="caution">
    <text evidence="1">The sequence shown here is derived from an EMBL/GenBank/DDBJ whole genome shotgun (WGS) entry which is preliminary data.</text>
</comment>
<evidence type="ECO:0000313" key="2">
    <source>
        <dbReference type="Proteomes" id="UP001194468"/>
    </source>
</evidence>
<reference evidence="1" key="2">
    <citation type="journal article" date="2020" name="Nat. Commun.">
        <title>Large-scale genome sequencing of mycorrhizal fungi provides insights into the early evolution of symbiotic traits.</title>
        <authorList>
            <person name="Miyauchi S."/>
            <person name="Kiss E."/>
            <person name="Kuo A."/>
            <person name="Drula E."/>
            <person name="Kohler A."/>
            <person name="Sanchez-Garcia M."/>
            <person name="Morin E."/>
            <person name="Andreopoulos B."/>
            <person name="Barry K.W."/>
            <person name="Bonito G."/>
            <person name="Buee M."/>
            <person name="Carver A."/>
            <person name="Chen C."/>
            <person name="Cichocki N."/>
            <person name="Clum A."/>
            <person name="Culley D."/>
            <person name="Crous P.W."/>
            <person name="Fauchery L."/>
            <person name="Girlanda M."/>
            <person name="Hayes R.D."/>
            <person name="Keri Z."/>
            <person name="LaButti K."/>
            <person name="Lipzen A."/>
            <person name="Lombard V."/>
            <person name="Magnuson J."/>
            <person name="Maillard F."/>
            <person name="Murat C."/>
            <person name="Nolan M."/>
            <person name="Ohm R.A."/>
            <person name="Pangilinan J."/>
            <person name="Pereira M.F."/>
            <person name="Perotto S."/>
            <person name="Peter M."/>
            <person name="Pfister S."/>
            <person name="Riley R."/>
            <person name="Sitrit Y."/>
            <person name="Stielow J.B."/>
            <person name="Szollosi G."/>
            <person name="Zifcakova L."/>
            <person name="Stursova M."/>
            <person name="Spatafora J.W."/>
            <person name="Tedersoo L."/>
            <person name="Vaario L.M."/>
            <person name="Yamada A."/>
            <person name="Yan M."/>
            <person name="Wang P."/>
            <person name="Xu J."/>
            <person name="Bruns T."/>
            <person name="Baldrian P."/>
            <person name="Vilgalys R."/>
            <person name="Dunand C."/>
            <person name="Henrissat B."/>
            <person name="Grigoriev I.V."/>
            <person name="Hibbett D."/>
            <person name="Nagy L.G."/>
            <person name="Martin F.M."/>
        </authorList>
    </citation>
    <scope>NUCLEOTIDE SEQUENCE</scope>
    <source>
        <strain evidence="1">BED1</strain>
    </source>
</reference>
<dbReference type="AlphaFoldDB" id="A0AAD4GG90"/>
<protein>
    <submittedName>
        <fullName evidence="1">Uncharacterized protein</fullName>
    </submittedName>
</protein>
<sequence>MEARQEESDVEQEQRLAELANLPQELMIFAAYQTCPLQTALTALLKKFLQAGSKTFLECMLVLMDTVIEQLLLMCLRLGKHLKPDTRIPLNAIYLAMEFIIGFHDPTLDTWRIRPENIDLDLKGMEPFKLVHVQTLAVVSLPIQDFTFALPSPVDSWKKCSIEGDNMEIKEMRKELASRRTWEFLKVHTTLREQVWISQEFVLTLRSLRKWRVYLVGGRIFNVMQTIDEEHIFTGTERGRPVLCLKEIGHYHEHVKGLEELSCLAEVFIDKTFQHLHRAETSIGGF</sequence>
<evidence type="ECO:0000313" key="1">
    <source>
        <dbReference type="EMBL" id="KAF8440927.1"/>
    </source>
</evidence>